<dbReference type="GO" id="GO:0006654">
    <property type="term" value="P:phosphatidic acid biosynthetic process"/>
    <property type="evidence" value="ECO:0007669"/>
    <property type="project" value="TreeGrafter"/>
</dbReference>
<reference evidence="5 6" key="1">
    <citation type="submission" date="2020-01" db="EMBL/GenBank/DDBJ databases">
        <title>Identification and distribution of gene clusters putatively required for synthesis of sphingolipid metabolism inhibitors in phylogenetically diverse species of the filamentous fungus Fusarium.</title>
        <authorList>
            <person name="Kim H.-S."/>
            <person name="Busman M."/>
            <person name="Brown D.W."/>
            <person name="Divon H."/>
            <person name="Uhlig S."/>
            <person name="Proctor R.H."/>
        </authorList>
    </citation>
    <scope>NUCLEOTIDE SEQUENCE [LARGE SCALE GENOMIC DNA]</scope>
    <source>
        <strain evidence="5 6">NRRL 20459</strain>
    </source>
</reference>
<dbReference type="GO" id="GO:0019433">
    <property type="term" value="P:triglyceride catabolic process"/>
    <property type="evidence" value="ECO:0007669"/>
    <property type="project" value="TreeGrafter"/>
</dbReference>
<keyword evidence="6" id="KW-1185">Reference proteome</keyword>
<comment type="caution">
    <text evidence="5">The sequence shown here is derived from an EMBL/GenBank/DDBJ whole genome shotgun (WGS) entry which is preliminary data.</text>
</comment>
<evidence type="ECO:0000256" key="2">
    <source>
        <dbReference type="ARBA" id="ARBA00022857"/>
    </source>
</evidence>
<dbReference type="InterPro" id="IPR002347">
    <property type="entry name" value="SDR_fam"/>
</dbReference>
<dbReference type="SUPFAM" id="SSF51735">
    <property type="entry name" value="NAD(P)-binding Rossmann-fold domains"/>
    <property type="match status" value="1"/>
</dbReference>
<evidence type="ECO:0000313" key="6">
    <source>
        <dbReference type="Proteomes" id="UP000554235"/>
    </source>
</evidence>
<evidence type="ECO:0000313" key="5">
    <source>
        <dbReference type="EMBL" id="KAF4455109.1"/>
    </source>
</evidence>
<dbReference type="AlphaFoldDB" id="A0A8H4KSZ3"/>
<dbReference type="PROSITE" id="PS00061">
    <property type="entry name" value="ADH_SHORT"/>
    <property type="match status" value="1"/>
</dbReference>
<dbReference type="PANTHER" id="PTHR44169">
    <property type="entry name" value="NADPH-DEPENDENT 1-ACYLDIHYDROXYACETONE PHOSPHATE REDUCTASE"/>
    <property type="match status" value="1"/>
</dbReference>
<evidence type="ECO:0000256" key="1">
    <source>
        <dbReference type="ARBA" id="ARBA00006484"/>
    </source>
</evidence>
<protein>
    <submittedName>
        <fullName evidence="5">NAD(P)-binding Rossmann-fold containing</fullName>
    </submittedName>
</protein>
<dbReference type="EMBL" id="JAADYS010002765">
    <property type="protein sequence ID" value="KAF4455109.1"/>
    <property type="molecule type" value="Genomic_DNA"/>
</dbReference>
<accession>A0A8H4KSZ3</accession>
<evidence type="ECO:0000256" key="4">
    <source>
        <dbReference type="RuleBase" id="RU000363"/>
    </source>
</evidence>
<dbReference type="GO" id="GO:0004806">
    <property type="term" value="F:triacylglycerol lipase activity"/>
    <property type="evidence" value="ECO:0007669"/>
    <property type="project" value="TreeGrafter"/>
</dbReference>
<dbReference type="GO" id="GO:0005783">
    <property type="term" value="C:endoplasmic reticulum"/>
    <property type="evidence" value="ECO:0007669"/>
    <property type="project" value="TreeGrafter"/>
</dbReference>
<proteinExistence type="inferred from homology"/>
<comment type="similarity">
    <text evidence="1 4">Belongs to the short-chain dehydrogenases/reductases (SDR) family.</text>
</comment>
<keyword evidence="3" id="KW-0560">Oxidoreductase</keyword>
<evidence type="ECO:0000256" key="3">
    <source>
        <dbReference type="ARBA" id="ARBA00023002"/>
    </source>
</evidence>
<gene>
    <name evidence="5" type="ORF">FALBO_15706</name>
</gene>
<dbReference type="InterPro" id="IPR020904">
    <property type="entry name" value="Sc_DH/Rdtase_CS"/>
</dbReference>
<dbReference type="Gene3D" id="3.40.50.720">
    <property type="entry name" value="NAD(P)-binding Rossmann-like Domain"/>
    <property type="match status" value="1"/>
</dbReference>
<name>A0A8H4KSZ3_9HYPO</name>
<dbReference type="PRINTS" id="PR00081">
    <property type="entry name" value="GDHRDH"/>
</dbReference>
<dbReference type="OrthoDB" id="2102561at2759"/>
<dbReference type="GO" id="GO:0000140">
    <property type="term" value="F:acylglycerone-phosphate reductase (NADP+) activity"/>
    <property type="evidence" value="ECO:0007669"/>
    <property type="project" value="TreeGrafter"/>
</dbReference>
<dbReference type="PANTHER" id="PTHR44169:SF6">
    <property type="entry name" value="NADPH-DEPENDENT 1-ACYLDIHYDROXYACETONE PHOSPHATE REDUCTASE"/>
    <property type="match status" value="1"/>
</dbReference>
<dbReference type="GO" id="GO:0005811">
    <property type="term" value="C:lipid droplet"/>
    <property type="evidence" value="ECO:0007669"/>
    <property type="project" value="TreeGrafter"/>
</dbReference>
<keyword evidence="2" id="KW-0521">NADP</keyword>
<dbReference type="Proteomes" id="UP000554235">
    <property type="component" value="Unassembled WGS sequence"/>
</dbReference>
<dbReference type="Pfam" id="PF00106">
    <property type="entry name" value="adh_short"/>
    <property type="match status" value="1"/>
</dbReference>
<organism evidence="5 6">
    <name type="scientific">Fusarium albosuccineum</name>
    <dbReference type="NCBI Taxonomy" id="1237068"/>
    <lineage>
        <taxon>Eukaryota</taxon>
        <taxon>Fungi</taxon>
        <taxon>Dikarya</taxon>
        <taxon>Ascomycota</taxon>
        <taxon>Pezizomycotina</taxon>
        <taxon>Sordariomycetes</taxon>
        <taxon>Hypocreomycetidae</taxon>
        <taxon>Hypocreales</taxon>
        <taxon>Nectriaceae</taxon>
        <taxon>Fusarium</taxon>
        <taxon>Fusarium decemcellulare species complex</taxon>
    </lineage>
</organism>
<sequence>MSGKSVLITGCSAGGIGFWLAKEFQKRGLTVFATGRDVSKMSELESLENVTLLALDVTSSTSISHAMEEVRSKTGGKLDYLVNNAGQSGHAPVLDIDIGNAMKLFDVNFWGVLRMIQTFAPLLIEAKRTIVNMGSIVGILYTPFGSMYNASKAAGNHFSENLRLELAPLDVKVVTVIVGSIHTNLMRNSYTPQLPPTSQYLAAEKCFENFRNGVRDYNVSEAEELAESVVGDVLNGATGKIWRGANSSKTRWASHLLPTSMLDTILLEGSELDKVGPRGHV</sequence>
<dbReference type="InterPro" id="IPR036291">
    <property type="entry name" value="NAD(P)-bd_dom_sf"/>
</dbReference>
<dbReference type="PRINTS" id="PR00080">
    <property type="entry name" value="SDRFAMILY"/>
</dbReference>